<keyword evidence="5 6" id="KW-0472">Membrane</keyword>
<evidence type="ECO:0000256" key="6">
    <source>
        <dbReference type="SAM" id="Phobius"/>
    </source>
</evidence>
<reference evidence="7 8" key="1">
    <citation type="journal article" date="2025" name="Microbiol. Resour. Announc.">
        <title>Draft genome sequences for Neonectria magnoliae and Neonectria punicea, canker pathogens of Liriodendron tulipifera and Acer saccharum in West Virginia.</title>
        <authorList>
            <person name="Petronek H.M."/>
            <person name="Kasson M.T."/>
            <person name="Metheny A.M."/>
            <person name="Stauder C.M."/>
            <person name="Lovett B."/>
            <person name="Lynch S.C."/>
            <person name="Garnas J.R."/>
            <person name="Kasson L.R."/>
            <person name="Stajich J.E."/>
        </authorList>
    </citation>
    <scope>NUCLEOTIDE SEQUENCE [LARGE SCALE GENOMIC DNA]</scope>
    <source>
        <strain evidence="7 8">NRRL 64653</strain>
    </source>
</reference>
<feature type="transmembrane region" description="Helical" evidence="6">
    <location>
        <begin position="266"/>
        <end position="284"/>
    </location>
</feature>
<protein>
    <submittedName>
        <fullName evidence="7">Uncharacterized protein</fullName>
    </submittedName>
</protein>
<evidence type="ECO:0000256" key="1">
    <source>
        <dbReference type="ARBA" id="ARBA00004141"/>
    </source>
</evidence>
<evidence type="ECO:0000256" key="3">
    <source>
        <dbReference type="ARBA" id="ARBA00022692"/>
    </source>
</evidence>
<gene>
    <name evidence="7" type="ORF">QQX98_004057</name>
</gene>
<feature type="transmembrane region" description="Helical" evidence="6">
    <location>
        <begin position="225"/>
        <end position="246"/>
    </location>
</feature>
<dbReference type="InterPro" id="IPR004254">
    <property type="entry name" value="AdipoR/HlyIII-related"/>
</dbReference>
<accession>A0ABR1HAT6</accession>
<evidence type="ECO:0000313" key="7">
    <source>
        <dbReference type="EMBL" id="KAK7418272.1"/>
    </source>
</evidence>
<keyword evidence="4 6" id="KW-1133">Transmembrane helix</keyword>
<evidence type="ECO:0000256" key="4">
    <source>
        <dbReference type="ARBA" id="ARBA00022989"/>
    </source>
</evidence>
<proteinExistence type="inferred from homology"/>
<comment type="subcellular location">
    <subcellularLocation>
        <location evidence="1">Membrane</location>
        <topology evidence="1">Multi-pass membrane protein</topology>
    </subcellularLocation>
</comment>
<feature type="transmembrane region" description="Helical" evidence="6">
    <location>
        <begin position="137"/>
        <end position="155"/>
    </location>
</feature>
<sequence length="296" mass="32647">MAEPQGSNTAASKDTATPGLLTFAQLPKWLQDNHFILGNYRGPSYSIQTSVQSILALHTESVNIHTHMWGAAAVLVGAIPVYHSISTPYASFTWLDVAAFGTWFLCAFLCLTLSATYHTICNHSPEVNAVTQKFDHLGIIIMTFGSFLSMIYYGWYCEPALAYTFSTMIITLSIGCAFISSNPRTRTAAWRPYRAAMFICLGLSALVPITSGLRSHGIEGMNSRITLFPWLSLEFACYLLGAILYATRIPERLLPGAFDVFGSSHQIFHVLILCAAGFHLKGLLTTFDWNHQRGVC</sequence>
<organism evidence="7 8">
    <name type="scientific">Neonectria punicea</name>
    <dbReference type="NCBI Taxonomy" id="979145"/>
    <lineage>
        <taxon>Eukaryota</taxon>
        <taxon>Fungi</taxon>
        <taxon>Dikarya</taxon>
        <taxon>Ascomycota</taxon>
        <taxon>Pezizomycotina</taxon>
        <taxon>Sordariomycetes</taxon>
        <taxon>Hypocreomycetidae</taxon>
        <taxon>Hypocreales</taxon>
        <taxon>Nectriaceae</taxon>
        <taxon>Neonectria</taxon>
    </lineage>
</organism>
<dbReference type="EMBL" id="JAZAVJ010000049">
    <property type="protein sequence ID" value="KAK7418272.1"/>
    <property type="molecule type" value="Genomic_DNA"/>
</dbReference>
<evidence type="ECO:0000256" key="2">
    <source>
        <dbReference type="ARBA" id="ARBA00007018"/>
    </source>
</evidence>
<dbReference type="Pfam" id="PF03006">
    <property type="entry name" value="HlyIII"/>
    <property type="match status" value="1"/>
</dbReference>
<feature type="transmembrane region" description="Helical" evidence="6">
    <location>
        <begin position="97"/>
        <end position="117"/>
    </location>
</feature>
<keyword evidence="8" id="KW-1185">Reference proteome</keyword>
<feature type="transmembrane region" description="Helical" evidence="6">
    <location>
        <begin position="162"/>
        <end position="181"/>
    </location>
</feature>
<keyword evidence="3 6" id="KW-0812">Transmembrane</keyword>
<dbReference type="PANTHER" id="PTHR20855:SF52">
    <property type="entry name" value="ADIPONECTIN RECEPTOR PROTEIN"/>
    <property type="match status" value="1"/>
</dbReference>
<feature type="transmembrane region" description="Helical" evidence="6">
    <location>
        <begin position="67"/>
        <end position="85"/>
    </location>
</feature>
<dbReference type="Proteomes" id="UP001498476">
    <property type="component" value="Unassembled WGS sequence"/>
</dbReference>
<comment type="similarity">
    <text evidence="2">Belongs to the ADIPOR family.</text>
</comment>
<evidence type="ECO:0000313" key="8">
    <source>
        <dbReference type="Proteomes" id="UP001498476"/>
    </source>
</evidence>
<dbReference type="PANTHER" id="PTHR20855">
    <property type="entry name" value="ADIPOR/PROGESTIN RECEPTOR-RELATED"/>
    <property type="match status" value="1"/>
</dbReference>
<comment type="caution">
    <text evidence="7">The sequence shown here is derived from an EMBL/GenBank/DDBJ whole genome shotgun (WGS) entry which is preliminary data.</text>
</comment>
<name>A0ABR1HAT6_9HYPO</name>
<feature type="transmembrane region" description="Helical" evidence="6">
    <location>
        <begin position="193"/>
        <end position="213"/>
    </location>
</feature>
<evidence type="ECO:0000256" key="5">
    <source>
        <dbReference type="ARBA" id="ARBA00023136"/>
    </source>
</evidence>